<dbReference type="Gene3D" id="3.40.80.10">
    <property type="entry name" value="Peptidoglycan recognition protein-like"/>
    <property type="match status" value="1"/>
</dbReference>
<keyword evidence="2" id="KW-0732">Signal</keyword>
<dbReference type="EMBL" id="GG666642">
    <property type="protein sequence ID" value="EEN46441.1"/>
    <property type="molecule type" value="Genomic_DNA"/>
</dbReference>
<dbReference type="SMART" id="SM00644">
    <property type="entry name" value="Ami_2"/>
    <property type="match status" value="1"/>
</dbReference>
<dbReference type="InterPro" id="IPR036505">
    <property type="entry name" value="Amidase/PGRP_sf"/>
</dbReference>
<organism>
    <name type="scientific">Branchiostoma floridae</name>
    <name type="common">Florida lancelet</name>
    <name type="synonym">Amphioxus</name>
    <dbReference type="NCBI Taxonomy" id="7739"/>
    <lineage>
        <taxon>Eukaryota</taxon>
        <taxon>Metazoa</taxon>
        <taxon>Chordata</taxon>
        <taxon>Cephalochordata</taxon>
        <taxon>Leptocardii</taxon>
        <taxon>Amphioxiformes</taxon>
        <taxon>Branchiostomatidae</taxon>
        <taxon>Branchiostoma</taxon>
    </lineage>
</organism>
<gene>
    <name evidence="5" type="ORF">BRAFLDRAFT_289080</name>
</gene>
<dbReference type="InParanoid" id="C3ZLW0"/>
<name>C3ZLW0_BRAFL</name>
<evidence type="ECO:0000259" key="4">
    <source>
        <dbReference type="SMART" id="SM00701"/>
    </source>
</evidence>
<evidence type="ECO:0000313" key="5">
    <source>
        <dbReference type="EMBL" id="EEN46441.1"/>
    </source>
</evidence>
<dbReference type="PANTHER" id="PTHR11022">
    <property type="entry name" value="PEPTIDOGLYCAN RECOGNITION PROTEIN"/>
    <property type="match status" value="1"/>
</dbReference>
<feature type="domain" description="Peptidoglycan recognition protein family" evidence="4">
    <location>
        <begin position="24"/>
        <end position="175"/>
    </location>
</feature>
<evidence type="ECO:0008006" key="6">
    <source>
        <dbReference type="Google" id="ProtNLM"/>
    </source>
</evidence>
<dbReference type="InterPro" id="IPR006619">
    <property type="entry name" value="PGRP_domain_met/bac"/>
</dbReference>
<evidence type="ECO:0000256" key="1">
    <source>
        <dbReference type="ARBA" id="ARBA00007553"/>
    </source>
</evidence>
<dbReference type="CDD" id="cd06583">
    <property type="entry name" value="PGRP"/>
    <property type="match status" value="1"/>
</dbReference>
<accession>C3ZLW0</accession>
<dbReference type="SMART" id="SM00701">
    <property type="entry name" value="PGRP"/>
    <property type="match status" value="1"/>
</dbReference>
<comment type="similarity">
    <text evidence="1">Belongs to the N-acetylmuramoyl-L-alanine amidase 2 family.</text>
</comment>
<dbReference type="GO" id="GO:0009253">
    <property type="term" value="P:peptidoglycan catabolic process"/>
    <property type="evidence" value="ECO:0007669"/>
    <property type="project" value="InterPro"/>
</dbReference>
<dbReference type="GO" id="GO:0008745">
    <property type="term" value="F:N-acetylmuramoyl-L-alanine amidase activity"/>
    <property type="evidence" value="ECO:0007669"/>
    <property type="project" value="InterPro"/>
</dbReference>
<proteinExistence type="inferred from homology"/>
<dbReference type="SUPFAM" id="SSF55846">
    <property type="entry name" value="N-acetylmuramoyl-L-alanine amidase-like"/>
    <property type="match status" value="1"/>
</dbReference>
<dbReference type="InterPro" id="IPR015510">
    <property type="entry name" value="PGRP"/>
</dbReference>
<dbReference type="AlphaFoldDB" id="C3ZLW0"/>
<dbReference type="InterPro" id="IPR002502">
    <property type="entry name" value="Amidase_domain"/>
</dbReference>
<evidence type="ECO:0000259" key="3">
    <source>
        <dbReference type="SMART" id="SM00644"/>
    </source>
</evidence>
<dbReference type="PANTHER" id="PTHR11022:SF41">
    <property type="entry name" value="PEPTIDOGLYCAN-RECOGNITION PROTEIN LC-RELATED"/>
    <property type="match status" value="1"/>
</dbReference>
<feature type="domain" description="N-acetylmuramoyl-L-alanine amidase" evidence="3">
    <location>
        <begin position="36"/>
        <end position="185"/>
    </location>
</feature>
<reference evidence="5" key="1">
    <citation type="journal article" date="2008" name="Nature">
        <title>The amphioxus genome and the evolution of the chordate karyotype.</title>
        <authorList>
            <consortium name="US DOE Joint Genome Institute (JGI-PGF)"/>
            <person name="Putnam N.H."/>
            <person name="Butts T."/>
            <person name="Ferrier D.E.K."/>
            <person name="Furlong R.F."/>
            <person name="Hellsten U."/>
            <person name="Kawashima T."/>
            <person name="Robinson-Rechavi M."/>
            <person name="Shoguchi E."/>
            <person name="Terry A."/>
            <person name="Yu J.-K."/>
            <person name="Benito-Gutierrez E.L."/>
            <person name="Dubchak I."/>
            <person name="Garcia-Fernandez J."/>
            <person name="Gibson-Brown J.J."/>
            <person name="Grigoriev I.V."/>
            <person name="Horton A.C."/>
            <person name="de Jong P.J."/>
            <person name="Jurka J."/>
            <person name="Kapitonov V.V."/>
            <person name="Kohara Y."/>
            <person name="Kuroki Y."/>
            <person name="Lindquist E."/>
            <person name="Lucas S."/>
            <person name="Osoegawa K."/>
            <person name="Pennacchio L.A."/>
            <person name="Salamov A.A."/>
            <person name="Satou Y."/>
            <person name="Sauka-Spengler T."/>
            <person name="Schmutz J."/>
            <person name="Shin-I T."/>
            <person name="Toyoda A."/>
            <person name="Bronner-Fraser M."/>
            <person name="Fujiyama A."/>
            <person name="Holland L.Z."/>
            <person name="Holland P.W.H."/>
            <person name="Satoh N."/>
            <person name="Rokhsar D.S."/>
        </authorList>
    </citation>
    <scope>NUCLEOTIDE SEQUENCE [LARGE SCALE GENOMIC DNA]</scope>
    <source>
        <strain evidence="5">S238N-H82</strain>
        <tissue evidence="5">Testes</tissue>
    </source>
</reference>
<sequence length="203" mass="22590">MTLLYLVLLLIPACVMGESSCDRLKLVSRAEWGAQTPRARTPLSHPTSQVVIHHSDSYWRHLSNWGGYSDQDEYMDRVREIQQEHMGKGWDDIGYNFLIDGYGNVYEGRGWDNTGAHAPCCNSISIGINFLGYFENELPTREALAAGKDLIRCGNELGKIGPGWDFGVNCHSDLGAASGDTVCPGAALCEYARRHFPFPYDVE</sequence>
<feature type="chain" id="PRO_5002937010" description="Peptidoglycan-recognition protein" evidence="2">
    <location>
        <begin position="18"/>
        <end position="203"/>
    </location>
</feature>
<evidence type="ECO:0000256" key="2">
    <source>
        <dbReference type="SAM" id="SignalP"/>
    </source>
</evidence>
<dbReference type="GO" id="GO:0008270">
    <property type="term" value="F:zinc ion binding"/>
    <property type="evidence" value="ECO:0007669"/>
    <property type="project" value="InterPro"/>
</dbReference>
<dbReference type="FunFam" id="3.40.80.10:FF:000017">
    <property type="entry name" value="Uncharacterized protein"/>
    <property type="match status" value="1"/>
</dbReference>
<protein>
    <recommendedName>
        <fullName evidence="6">Peptidoglycan-recognition protein</fullName>
    </recommendedName>
</protein>
<dbReference type="Pfam" id="PF01510">
    <property type="entry name" value="Amidase_2"/>
    <property type="match status" value="1"/>
</dbReference>
<feature type="signal peptide" evidence="2">
    <location>
        <begin position="1"/>
        <end position="17"/>
    </location>
</feature>